<reference evidence="2 3" key="2">
    <citation type="submission" date="2024-07" db="EMBL/GenBank/DDBJ databases">
        <authorList>
            <person name="Akdeniz Z."/>
        </authorList>
    </citation>
    <scope>NUCLEOTIDE SEQUENCE [LARGE SCALE GENOMIC DNA]</scope>
</reference>
<evidence type="ECO:0000313" key="1">
    <source>
        <dbReference type="EMBL" id="CAI9952607.1"/>
    </source>
</evidence>
<proteinExistence type="predicted"/>
<comment type="caution">
    <text evidence="1">The sequence shown here is derived from an EMBL/GenBank/DDBJ whole genome shotgun (WGS) entry which is preliminary data.</text>
</comment>
<dbReference type="EMBL" id="CAXDID020000018">
    <property type="protein sequence ID" value="CAL5985046.1"/>
    <property type="molecule type" value="Genomic_DNA"/>
</dbReference>
<dbReference type="AlphaFoldDB" id="A0AA86QG65"/>
<dbReference type="Proteomes" id="UP001642409">
    <property type="component" value="Unassembled WGS sequence"/>
</dbReference>
<organism evidence="1">
    <name type="scientific">Hexamita inflata</name>
    <dbReference type="NCBI Taxonomy" id="28002"/>
    <lineage>
        <taxon>Eukaryota</taxon>
        <taxon>Metamonada</taxon>
        <taxon>Diplomonadida</taxon>
        <taxon>Hexamitidae</taxon>
        <taxon>Hexamitinae</taxon>
        <taxon>Hexamita</taxon>
    </lineage>
</organism>
<name>A0AA86QG65_9EUKA</name>
<keyword evidence="3" id="KW-1185">Reference proteome</keyword>
<accession>A0AA86QG65</accession>
<gene>
    <name evidence="1" type="ORF">HINF_LOCUS40252</name>
    <name evidence="2" type="ORF">HINF_LOCUS8507</name>
</gene>
<dbReference type="EMBL" id="CATOUU010000834">
    <property type="protein sequence ID" value="CAI9952607.1"/>
    <property type="molecule type" value="Genomic_DNA"/>
</dbReference>
<sequence length="512" mass="60798">MLQTLYSGFDYCEAETLLENNKKQFKPIDFIANLKRYSVEQHIDNDLVNQYQIRYITYERLVATELLDKQQILDFFTNDVDYCFASDIILQTVKNDDVEIISKIQNPINEFTESLKQQVVNIISFMLDNKPNQLTQKFFDLAVKTFKNLEYKLKIIGCIYNNKQQSMLPQQNAILLPYNPTTHILELEYQYSTIPKYHPLFDKDNQCEFYQSTISNQILKGMFLMHEINHLLCIHLELRTPPKIEIQTFQTSLFEEKWQAEKNHHTSEEVRNIYGLIMYKNIIFVNTIYSDTLFLANFGFPLRWGHLNSFFRGNKMFYSCVQSVQNQQYYEEYKAQIQGLYQNQLGPQLIDEAKIKLLFDLLSIDQQQYEESLQKDDQKLRNEYQNQDQLTITQQPIHTASLWEKIQCIHGVKQKYEFKVTKKMYDDFQDETTLQKGKLLFDLGAKTVTWEREQIPFIIEGPQRTNIVINLIKSQIEIKDTYQTHTYMFNKDNSQINIVAFLTRLGFVVVKM</sequence>
<protein>
    <submittedName>
        <fullName evidence="2">Hypothetical_protein</fullName>
    </submittedName>
</protein>
<evidence type="ECO:0000313" key="2">
    <source>
        <dbReference type="EMBL" id="CAL5985046.1"/>
    </source>
</evidence>
<reference evidence="1" key="1">
    <citation type="submission" date="2023-06" db="EMBL/GenBank/DDBJ databases">
        <authorList>
            <person name="Kurt Z."/>
        </authorList>
    </citation>
    <scope>NUCLEOTIDE SEQUENCE</scope>
</reference>
<evidence type="ECO:0000313" key="3">
    <source>
        <dbReference type="Proteomes" id="UP001642409"/>
    </source>
</evidence>